<dbReference type="PANTHER" id="PTHR35446:SF3">
    <property type="entry name" value="CMD DOMAIN-CONTAINING PROTEIN"/>
    <property type="match status" value="1"/>
</dbReference>
<dbReference type="PANTHER" id="PTHR35446">
    <property type="entry name" value="SI:CH211-175M2.5"/>
    <property type="match status" value="1"/>
</dbReference>
<dbReference type="GO" id="GO:0051920">
    <property type="term" value="F:peroxiredoxin activity"/>
    <property type="evidence" value="ECO:0007669"/>
    <property type="project" value="InterPro"/>
</dbReference>
<dbReference type="Gene3D" id="1.20.1290.10">
    <property type="entry name" value="AhpD-like"/>
    <property type="match status" value="1"/>
</dbReference>
<dbReference type="RefSeq" id="WP_025164523.1">
    <property type="nucleotide sequence ID" value="NZ_AWSQ01000001.1"/>
</dbReference>
<dbReference type="Proteomes" id="UP000030063">
    <property type="component" value="Unassembled WGS sequence"/>
</dbReference>
<proteinExistence type="predicted"/>
<keyword evidence="2" id="KW-0575">Peroxidase</keyword>
<sequence>MPRITPVNLTHTDAQTVATLDAVKRKLGMLPNLFSTLAQAPVALQGYLGLSETLGRGRLSARQREIIALAVAQTHGCEYCLSAHSLMGKGAGLSAAELLAARAGKAADPLEARTAELATQVLAQRGRIRDSELLAAREAGLDDGLILEVVAQVALNVLTNFTNNLAHTDIDFPPVNAAL</sequence>
<reference evidence="2 3" key="1">
    <citation type="journal article" date="2014" name="Genome Announc.">
        <title>Draft Genome Sequence of Petroleum Oil-Degrading Marine Bacterium Pseudomonas taeanensis Strain MS-3, Isolated from a Crude Oil-Contaminated Seashore.</title>
        <authorList>
            <person name="Lee S.Y."/>
            <person name="Kim S.H."/>
            <person name="Lee D.G."/>
            <person name="Shin S."/>
            <person name="Yun S.H."/>
            <person name="Choi C.W."/>
            <person name="Chung Y.H."/>
            <person name="Choi J.S."/>
            <person name="Kahng H.Y."/>
            <person name="Kim S.I."/>
        </authorList>
    </citation>
    <scope>NUCLEOTIDE SEQUENCE [LARGE SCALE GENOMIC DNA]</scope>
    <source>
        <strain evidence="2 3">MS-3</strain>
    </source>
</reference>
<evidence type="ECO:0000313" key="2">
    <source>
        <dbReference type="EMBL" id="KFX71678.1"/>
    </source>
</evidence>
<protein>
    <submittedName>
        <fullName evidence="2">Alkylhydroperoxidase</fullName>
    </submittedName>
</protein>
<organism evidence="2 3">
    <name type="scientific">Pseudomonas taeanensis MS-3</name>
    <dbReference type="NCBI Taxonomy" id="1395571"/>
    <lineage>
        <taxon>Bacteria</taxon>
        <taxon>Pseudomonadati</taxon>
        <taxon>Pseudomonadota</taxon>
        <taxon>Gammaproteobacteria</taxon>
        <taxon>Pseudomonadales</taxon>
        <taxon>Pseudomonadaceae</taxon>
        <taxon>Pseudomonas</taxon>
    </lineage>
</organism>
<dbReference type="InterPro" id="IPR003779">
    <property type="entry name" value="CMD-like"/>
</dbReference>
<dbReference type="Pfam" id="PF02627">
    <property type="entry name" value="CMD"/>
    <property type="match status" value="1"/>
</dbReference>
<dbReference type="OrthoDB" id="9808310at2"/>
<accession>A0A0A1YR09</accession>
<feature type="domain" description="Carboxymuconolactone decarboxylase-like" evidence="1">
    <location>
        <begin position="46"/>
        <end position="108"/>
    </location>
</feature>
<evidence type="ECO:0000259" key="1">
    <source>
        <dbReference type="Pfam" id="PF02627"/>
    </source>
</evidence>
<dbReference type="InterPro" id="IPR004675">
    <property type="entry name" value="AhpD_core"/>
</dbReference>
<dbReference type="NCBIfam" id="TIGR00778">
    <property type="entry name" value="ahpD_dom"/>
    <property type="match status" value="1"/>
</dbReference>
<evidence type="ECO:0000313" key="3">
    <source>
        <dbReference type="Proteomes" id="UP000030063"/>
    </source>
</evidence>
<dbReference type="EMBL" id="AWSQ01000001">
    <property type="protein sequence ID" value="KFX71678.1"/>
    <property type="molecule type" value="Genomic_DNA"/>
</dbReference>
<dbReference type="AlphaFoldDB" id="A0A0A1YR09"/>
<gene>
    <name evidence="2" type="ORF">TMS3_0107070</name>
</gene>
<name>A0A0A1YR09_9PSED</name>
<comment type="caution">
    <text evidence="2">The sequence shown here is derived from an EMBL/GenBank/DDBJ whole genome shotgun (WGS) entry which is preliminary data.</text>
</comment>
<dbReference type="eggNOG" id="COG2128">
    <property type="taxonomic scope" value="Bacteria"/>
</dbReference>
<keyword evidence="2" id="KW-0560">Oxidoreductase</keyword>
<dbReference type="InterPro" id="IPR029032">
    <property type="entry name" value="AhpD-like"/>
</dbReference>
<dbReference type="SUPFAM" id="SSF69118">
    <property type="entry name" value="AhpD-like"/>
    <property type="match status" value="1"/>
</dbReference>
<dbReference type="STRING" id="1395571.TMS3_0107070"/>
<keyword evidence="3" id="KW-1185">Reference proteome</keyword>